<dbReference type="Proteomes" id="UP001160148">
    <property type="component" value="Unassembled WGS sequence"/>
</dbReference>
<proteinExistence type="predicted"/>
<comment type="caution">
    <text evidence="2">The sequence shown here is derived from an EMBL/GenBank/DDBJ whole genome shotgun (WGS) entry which is preliminary data.</text>
</comment>
<feature type="compositionally biased region" description="Polar residues" evidence="1">
    <location>
        <begin position="45"/>
        <end position="62"/>
    </location>
</feature>
<evidence type="ECO:0000313" key="3">
    <source>
        <dbReference type="Proteomes" id="UP001160148"/>
    </source>
</evidence>
<accession>A0AAV0X508</accession>
<dbReference type="AlphaFoldDB" id="A0AAV0X508"/>
<organism evidence="2 3">
    <name type="scientific">Macrosiphum euphorbiae</name>
    <name type="common">potato aphid</name>
    <dbReference type="NCBI Taxonomy" id="13131"/>
    <lineage>
        <taxon>Eukaryota</taxon>
        <taxon>Metazoa</taxon>
        <taxon>Ecdysozoa</taxon>
        <taxon>Arthropoda</taxon>
        <taxon>Hexapoda</taxon>
        <taxon>Insecta</taxon>
        <taxon>Pterygota</taxon>
        <taxon>Neoptera</taxon>
        <taxon>Paraneoptera</taxon>
        <taxon>Hemiptera</taxon>
        <taxon>Sternorrhyncha</taxon>
        <taxon>Aphidomorpha</taxon>
        <taxon>Aphidoidea</taxon>
        <taxon>Aphididae</taxon>
        <taxon>Macrosiphini</taxon>
        <taxon>Macrosiphum</taxon>
    </lineage>
</organism>
<dbReference type="EMBL" id="CARXXK010000003">
    <property type="protein sequence ID" value="CAI6362742.1"/>
    <property type="molecule type" value="Genomic_DNA"/>
</dbReference>
<feature type="region of interest" description="Disordered" evidence="1">
    <location>
        <begin position="42"/>
        <end position="79"/>
    </location>
</feature>
<evidence type="ECO:0000313" key="2">
    <source>
        <dbReference type="EMBL" id="CAI6362742.1"/>
    </source>
</evidence>
<name>A0AAV0X508_9HEMI</name>
<protein>
    <submittedName>
        <fullName evidence="2">Uncharacterized protein</fullName>
    </submittedName>
</protein>
<gene>
    <name evidence="2" type="ORF">MEUPH1_LOCUS17784</name>
</gene>
<keyword evidence="3" id="KW-1185">Reference proteome</keyword>
<reference evidence="2 3" key="1">
    <citation type="submission" date="2023-01" db="EMBL/GenBank/DDBJ databases">
        <authorList>
            <person name="Whitehead M."/>
        </authorList>
    </citation>
    <scope>NUCLEOTIDE SEQUENCE [LARGE SCALE GENOMIC DNA]</scope>
</reference>
<evidence type="ECO:0000256" key="1">
    <source>
        <dbReference type="SAM" id="MobiDB-lite"/>
    </source>
</evidence>
<sequence length="276" mass="30528">MGSSRCTQSSDYADEGRSLIDALDLADVRKNITDGFPLGPGLTESFRSTPELTTDSPVNNSVVKMDSPTAPPVLTTADTDDQTDTLKCLQQHHGLSMMDALDLALDRRITTDGFPLRRSGLTEGFRSTPELSTDSPVNNPVVVKMDSPPVPPVLTTADTDDQTDTLKCLQQHYGLSMMDVLDLAVDHRIATTVWPLQLRPLLENAVIFRSSAELSIHSPVYGPVKSVPPAAAEIQQNPARRDRRRSLWKRSTRFMWKSMVNAARRICFCQSFVDLE</sequence>